<proteinExistence type="predicted"/>
<organism evidence="2 3">
    <name type="scientific">Chitinophaga skermanii</name>
    <dbReference type="NCBI Taxonomy" id="331697"/>
    <lineage>
        <taxon>Bacteria</taxon>
        <taxon>Pseudomonadati</taxon>
        <taxon>Bacteroidota</taxon>
        <taxon>Chitinophagia</taxon>
        <taxon>Chitinophagales</taxon>
        <taxon>Chitinophagaceae</taxon>
        <taxon>Chitinophaga</taxon>
    </lineage>
</organism>
<feature type="transmembrane region" description="Helical" evidence="1">
    <location>
        <begin position="26"/>
        <end position="48"/>
    </location>
</feature>
<keyword evidence="1" id="KW-0812">Transmembrane</keyword>
<dbReference type="Proteomes" id="UP000249547">
    <property type="component" value="Unassembled WGS sequence"/>
</dbReference>
<feature type="transmembrane region" description="Helical" evidence="1">
    <location>
        <begin position="54"/>
        <end position="73"/>
    </location>
</feature>
<keyword evidence="1" id="KW-0472">Membrane</keyword>
<accession>A0A327QQ21</accession>
<gene>
    <name evidence="2" type="ORF">LX64_01843</name>
</gene>
<evidence type="ECO:0000256" key="1">
    <source>
        <dbReference type="SAM" id="Phobius"/>
    </source>
</evidence>
<keyword evidence="3" id="KW-1185">Reference proteome</keyword>
<comment type="caution">
    <text evidence="2">The sequence shown here is derived from an EMBL/GenBank/DDBJ whole genome shotgun (WGS) entry which is preliminary data.</text>
</comment>
<reference evidence="2 3" key="1">
    <citation type="submission" date="2018-06" db="EMBL/GenBank/DDBJ databases">
        <title>Genomic Encyclopedia of Archaeal and Bacterial Type Strains, Phase II (KMG-II): from individual species to whole genera.</title>
        <authorList>
            <person name="Goeker M."/>
        </authorList>
    </citation>
    <scope>NUCLEOTIDE SEQUENCE [LARGE SCALE GENOMIC DNA]</scope>
    <source>
        <strain evidence="2 3">DSM 23857</strain>
    </source>
</reference>
<keyword evidence="1" id="KW-1133">Transmembrane helix</keyword>
<protein>
    <submittedName>
        <fullName evidence="2">Uncharacterized protein</fullName>
    </submittedName>
</protein>
<name>A0A327QQ21_9BACT</name>
<dbReference type="EMBL" id="QLLL01000003">
    <property type="protein sequence ID" value="RAJ06716.1"/>
    <property type="molecule type" value="Genomic_DNA"/>
</dbReference>
<evidence type="ECO:0000313" key="3">
    <source>
        <dbReference type="Proteomes" id="UP000249547"/>
    </source>
</evidence>
<sequence>MFFDYLFYLVAKFYARNREKETEGTSITVVSLLQTFNLLTIWFIIIAIYYPQEYLLKIVSVGIYFFFLIFNYIRFFYREKHLPSVIHDKWLKESKKSQKEIKLTALFYVVISIVSFLGVVVYMGLKNTH</sequence>
<dbReference type="AlphaFoldDB" id="A0A327QQ21"/>
<feature type="transmembrane region" description="Helical" evidence="1">
    <location>
        <begin position="105"/>
        <end position="125"/>
    </location>
</feature>
<evidence type="ECO:0000313" key="2">
    <source>
        <dbReference type="EMBL" id="RAJ06716.1"/>
    </source>
</evidence>